<evidence type="ECO:0000256" key="6">
    <source>
        <dbReference type="ARBA" id="ARBA00022679"/>
    </source>
</evidence>
<dbReference type="InterPro" id="IPR029151">
    <property type="entry name" value="Sensor-like_sf"/>
</dbReference>
<feature type="domain" description="Histidine kinase" evidence="15">
    <location>
        <begin position="339"/>
        <end position="534"/>
    </location>
</feature>
<evidence type="ECO:0000256" key="10">
    <source>
        <dbReference type="ARBA" id="ARBA00022840"/>
    </source>
</evidence>
<evidence type="ECO:0000256" key="9">
    <source>
        <dbReference type="ARBA" id="ARBA00022777"/>
    </source>
</evidence>
<feature type="transmembrane region" description="Helical" evidence="14">
    <location>
        <begin position="12"/>
        <end position="36"/>
    </location>
</feature>
<dbReference type="CDD" id="cd00130">
    <property type="entry name" value="PAS"/>
    <property type="match status" value="1"/>
</dbReference>
<comment type="catalytic activity">
    <reaction evidence="1">
        <text>ATP + protein L-histidine = ADP + protein N-phospho-L-histidine.</text>
        <dbReference type="EC" id="2.7.13.3"/>
    </reaction>
</comment>
<evidence type="ECO:0000256" key="11">
    <source>
        <dbReference type="ARBA" id="ARBA00022989"/>
    </source>
</evidence>
<keyword evidence="12" id="KW-0902">Two-component regulatory system</keyword>
<gene>
    <name evidence="16" type="ORF">WNY58_16290</name>
</gene>
<dbReference type="InterPro" id="IPR035965">
    <property type="entry name" value="PAS-like_dom_sf"/>
</dbReference>
<dbReference type="CDD" id="cd16915">
    <property type="entry name" value="HATPase_DpiB-CitA-like"/>
    <property type="match status" value="1"/>
</dbReference>
<dbReference type="InterPro" id="IPR016120">
    <property type="entry name" value="Sig_transdc_His_kin_SpoOB"/>
</dbReference>
<dbReference type="EC" id="2.7.13.3" evidence="3"/>
<keyword evidence="17" id="KW-1185">Reference proteome</keyword>
<dbReference type="InterPro" id="IPR003594">
    <property type="entry name" value="HATPase_dom"/>
</dbReference>
<dbReference type="Gene3D" id="3.30.565.10">
    <property type="entry name" value="Histidine kinase-like ATPase, C-terminal domain"/>
    <property type="match status" value="1"/>
</dbReference>
<dbReference type="PANTHER" id="PTHR43547:SF10">
    <property type="entry name" value="SENSOR HISTIDINE KINASE DCUS"/>
    <property type="match status" value="1"/>
</dbReference>
<keyword evidence="8" id="KW-0547">Nucleotide-binding</keyword>
<name>A0ABU9TW50_9GAMM</name>
<dbReference type="SMART" id="SM00091">
    <property type="entry name" value="PAS"/>
    <property type="match status" value="1"/>
</dbReference>
<dbReference type="GO" id="GO:0004673">
    <property type="term" value="F:protein histidine kinase activity"/>
    <property type="evidence" value="ECO:0007669"/>
    <property type="project" value="UniProtKB-EC"/>
</dbReference>
<keyword evidence="10" id="KW-0067">ATP-binding</keyword>
<evidence type="ECO:0000256" key="2">
    <source>
        <dbReference type="ARBA" id="ARBA00004651"/>
    </source>
</evidence>
<dbReference type="InterPro" id="IPR013767">
    <property type="entry name" value="PAS_fold"/>
</dbReference>
<keyword evidence="9 16" id="KW-0418">Kinase</keyword>
<evidence type="ECO:0000256" key="7">
    <source>
        <dbReference type="ARBA" id="ARBA00022692"/>
    </source>
</evidence>
<accession>A0ABU9TW50</accession>
<dbReference type="InterPro" id="IPR004358">
    <property type="entry name" value="Sig_transdc_His_kin-like_C"/>
</dbReference>
<dbReference type="SMART" id="SM00387">
    <property type="entry name" value="HATPase_c"/>
    <property type="match status" value="1"/>
</dbReference>
<dbReference type="InterPro" id="IPR000014">
    <property type="entry name" value="PAS"/>
</dbReference>
<organism evidence="16 17">
    <name type="scientific">Neptuniibacter pectenicola</name>
    <dbReference type="NCBI Taxonomy" id="1806669"/>
    <lineage>
        <taxon>Bacteria</taxon>
        <taxon>Pseudomonadati</taxon>
        <taxon>Pseudomonadota</taxon>
        <taxon>Gammaproteobacteria</taxon>
        <taxon>Oceanospirillales</taxon>
        <taxon>Oceanospirillaceae</taxon>
        <taxon>Neptuniibacter</taxon>
    </lineage>
</organism>
<dbReference type="SUPFAM" id="SSF55785">
    <property type="entry name" value="PYP-like sensor domain (PAS domain)"/>
    <property type="match status" value="1"/>
</dbReference>
<keyword evidence="6 16" id="KW-0808">Transferase</keyword>
<evidence type="ECO:0000313" key="16">
    <source>
        <dbReference type="EMBL" id="MEM5537945.1"/>
    </source>
</evidence>
<dbReference type="SUPFAM" id="SSF55874">
    <property type="entry name" value="ATPase domain of HSP90 chaperone/DNA topoisomerase II/histidine kinase"/>
    <property type="match status" value="1"/>
</dbReference>
<dbReference type="InterPro" id="IPR039506">
    <property type="entry name" value="SPOB_a"/>
</dbReference>
<evidence type="ECO:0000256" key="12">
    <source>
        <dbReference type="ARBA" id="ARBA00023012"/>
    </source>
</evidence>
<protein>
    <recommendedName>
        <fullName evidence="3">histidine kinase</fullName>
        <ecNumber evidence="3">2.7.13.3</ecNumber>
    </recommendedName>
</protein>
<dbReference type="PROSITE" id="PS50109">
    <property type="entry name" value="HIS_KIN"/>
    <property type="match status" value="1"/>
</dbReference>
<dbReference type="Gene3D" id="3.30.450.20">
    <property type="entry name" value="PAS domain"/>
    <property type="match status" value="2"/>
</dbReference>
<dbReference type="Proteomes" id="UP001449225">
    <property type="component" value="Unassembled WGS sequence"/>
</dbReference>
<reference evidence="16 17" key="1">
    <citation type="submission" date="2024-03" db="EMBL/GenBank/DDBJ databases">
        <title>Community enrichment and isolation of bacterial strains for fucoidan degradation.</title>
        <authorList>
            <person name="Sichert A."/>
        </authorList>
    </citation>
    <scope>NUCLEOTIDE SEQUENCE [LARGE SCALE GENOMIC DNA]</scope>
    <source>
        <strain evidence="16 17">AS76</strain>
    </source>
</reference>
<keyword evidence="11 14" id="KW-1133">Transmembrane helix</keyword>
<comment type="subcellular location">
    <subcellularLocation>
        <location evidence="2">Cell membrane</location>
        <topology evidence="2">Multi-pass membrane protein</topology>
    </subcellularLocation>
</comment>
<dbReference type="Pfam" id="PF02518">
    <property type="entry name" value="HATPase_c"/>
    <property type="match status" value="1"/>
</dbReference>
<evidence type="ECO:0000313" key="17">
    <source>
        <dbReference type="Proteomes" id="UP001449225"/>
    </source>
</evidence>
<dbReference type="InterPro" id="IPR005467">
    <property type="entry name" value="His_kinase_dom"/>
</dbReference>
<keyword evidence="5" id="KW-0597">Phosphoprotein</keyword>
<keyword evidence="7 14" id="KW-0812">Transmembrane</keyword>
<evidence type="ECO:0000256" key="8">
    <source>
        <dbReference type="ARBA" id="ARBA00022741"/>
    </source>
</evidence>
<dbReference type="Pfam" id="PF17203">
    <property type="entry name" value="sCache_3_2"/>
    <property type="match status" value="1"/>
</dbReference>
<proteinExistence type="predicted"/>
<feature type="transmembrane region" description="Helical" evidence="14">
    <location>
        <begin position="176"/>
        <end position="197"/>
    </location>
</feature>
<evidence type="ECO:0000259" key="15">
    <source>
        <dbReference type="PROSITE" id="PS50109"/>
    </source>
</evidence>
<dbReference type="PANTHER" id="PTHR43547">
    <property type="entry name" value="TWO-COMPONENT HISTIDINE KINASE"/>
    <property type="match status" value="1"/>
</dbReference>
<dbReference type="SUPFAM" id="SSF103190">
    <property type="entry name" value="Sensory domain-like"/>
    <property type="match status" value="1"/>
</dbReference>
<dbReference type="RefSeq" id="WP_342855097.1">
    <property type="nucleotide sequence ID" value="NZ_JBBMRA010000024.1"/>
</dbReference>
<dbReference type="Gene3D" id="1.10.287.130">
    <property type="match status" value="1"/>
</dbReference>
<evidence type="ECO:0000256" key="5">
    <source>
        <dbReference type="ARBA" id="ARBA00022553"/>
    </source>
</evidence>
<dbReference type="PRINTS" id="PR00344">
    <property type="entry name" value="BCTRLSENSOR"/>
</dbReference>
<dbReference type="SUPFAM" id="SSF55890">
    <property type="entry name" value="Sporulation response regulatory protein Spo0B"/>
    <property type="match status" value="1"/>
</dbReference>
<dbReference type="InterPro" id="IPR033463">
    <property type="entry name" value="sCache_3"/>
</dbReference>
<evidence type="ECO:0000256" key="1">
    <source>
        <dbReference type="ARBA" id="ARBA00000085"/>
    </source>
</evidence>
<evidence type="ECO:0000256" key="14">
    <source>
        <dbReference type="SAM" id="Phobius"/>
    </source>
</evidence>
<dbReference type="EMBL" id="JBBMRA010000024">
    <property type="protein sequence ID" value="MEM5537945.1"/>
    <property type="molecule type" value="Genomic_DNA"/>
</dbReference>
<keyword evidence="13 14" id="KW-0472">Membrane</keyword>
<dbReference type="Pfam" id="PF14689">
    <property type="entry name" value="SPOB_a"/>
    <property type="match status" value="1"/>
</dbReference>
<comment type="caution">
    <text evidence="16">The sequence shown here is derived from an EMBL/GenBank/DDBJ whole genome shotgun (WGS) entry which is preliminary data.</text>
</comment>
<keyword evidence="4" id="KW-1003">Cell membrane</keyword>
<evidence type="ECO:0000256" key="3">
    <source>
        <dbReference type="ARBA" id="ARBA00012438"/>
    </source>
</evidence>
<sequence length="539" mass="59113">MKLLGKLKLKSRMILILGVMALVQTGFIGVFALHYLHESLGEQIGQHALNVAKTIASTPQIISAVQRHDSEFLQPLSLIFAQQTHARFVVIGDKNGARLAHPKAEKIGQLMSDDEGDKNIPVLVDGEGYISKAKGSLGWSVRGKAPIFNETKDVIGVVSVGYHLDHVELIILRYKLTLIFVILASFLLSAGIAVWFANHFKQAIFGLEPEQIAYLFDEQKATLESIREGIIAINSEGVITTINRAAIETLGLPENRELTGLPIEDVLPDSAMREVLESGAPQFDREVWRHDHSIIANRIPLRQGHTITGVVSSFRRKDELALVSRKLTRIQQYADSLRSQSHEYSNKLHTIAGLIQIGATDEALVLIGQESQSHQELINLLIESVPDPILAGCLLGKYNRAKELNLTLVIDAESHMAALPESLPREHLVSIIGNLIDNALEATLEGRGPGGQVFLSMTDLGNELIFEIEDQGAGIDDQIKDKIFEKGVSSKANIGHGFGLHLVQSLLNELGGTITVEPADNQGSRFIVYIPKQQTLTQV</sequence>
<dbReference type="Pfam" id="PF00989">
    <property type="entry name" value="PAS"/>
    <property type="match status" value="1"/>
</dbReference>
<evidence type="ECO:0000256" key="13">
    <source>
        <dbReference type="ARBA" id="ARBA00023136"/>
    </source>
</evidence>
<evidence type="ECO:0000256" key="4">
    <source>
        <dbReference type="ARBA" id="ARBA00022475"/>
    </source>
</evidence>
<dbReference type="InterPro" id="IPR036890">
    <property type="entry name" value="HATPase_C_sf"/>
</dbReference>